<feature type="transmembrane region" description="Helical" evidence="7">
    <location>
        <begin position="381"/>
        <end position="404"/>
    </location>
</feature>
<gene>
    <name evidence="9" type="ORF">ISN26_06455</name>
</gene>
<dbReference type="EMBL" id="JADHEI010000050">
    <property type="protein sequence ID" value="MBF2735697.1"/>
    <property type="molecule type" value="Genomic_DNA"/>
</dbReference>
<evidence type="ECO:0000259" key="8">
    <source>
        <dbReference type="Pfam" id="PF06808"/>
    </source>
</evidence>
<organism evidence="9 10">
    <name type="scientific">Candidatus Amphirhobacter heronislandensis</name>
    <dbReference type="NCBI Taxonomy" id="1732024"/>
    <lineage>
        <taxon>Bacteria</taxon>
        <taxon>Pseudomonadati</taxon>
        <taxon>Pseudomonadota</taxon>
        <taxon>Gammaproteobacteria</taxon>
        <taxon>Candidatus Tethybacterales</taxon>
        <taxon>Candidatus Tethybacteraceae</taxon>
        <taxon>Candidatus Amphirhobacter</taxon>
    </lineage>
</organism>
<evidence type="ECO:0000256" key="5">
    <source>
        <dbReference type="ARBA" id="ARBA00022989"/>
    </source>
</evidence>
<dbReference type="InterPro" id="IPR004681">
    <property type="entry name" value="TRAP_DctM"/>
</dbReference>
<feature type="domain" description="TRAP C4-dicarboxylate transport system permease DctM subunit" evidence="8">
    <location>
        <begin position="1"/>
        <end position="399"/>
    </location>
</feature>
<comment type="caution">
    <text evidence="7">Lacks conserved residue(s) required for the propagation of feature annotation.</text>
</comment>
<keyword evidence="4 7" id="KW-0812">Transmembrane</keyword>
<feature type="transmembrane region" description="Helical" evidence="7">
    <location>
        <begin position="225"/>
        <end position="249"/>
    </location>
</feature>
<evidence type="ECO:0000256" key="2">
    <source>
        <dbReference type="ARBA" id="ARBA00022475"/>
    </source>
</evidence>
<protein>
    <recommendedName>
        <fullName evidence="7">TRAP transporter large permease protein</fullName>
    </recommendedName>
</protein>
<keyword evidence="7" id="KW-0813">Transport</keyword>
<feature type="transmembrane region" description="Helical" evidence="7">
    <location>
        <begin position="114"/>
        <end position="133"/>
    </location>
</feature>
<feature type="transmembrane region" description="Helical" evidence="7">
    <location>
        <begin position="317"/>
        <end position="336"/>
    </location>
</feature>
<feature type="transmembrane region" description="Helical" evidence="7">
    <location>
        <begin position="153"/>
        <end position="176"/>
    </location>
</feature>
<reference evidence="9" key="1">
    <citation type="submission" date="2020-10" db="EMBL/GenBank/DDBJ databases">
        <title>An improved Amphimedon queenslandica hologenome assembly reveals how three proteobacterial symbionts can extend the metabolic phenotypic of their marine sponge host.</title>
        <authorList>
            <person name="Degnan B."/>
            <person name="Degnan S."/>
            <person name="Xiang X."/>
        </authorList>
    </citation>
    <scope>NUCLEOTIDE SEQUENCE</scope>
    <source>
        <strain evidence="9">AqS2</strain>
    </source>
</reference>
<dbReference type="PANTHER" id="PTHR33362:SF3">
    <property type="entry name" value="SIALIC ACID TRAP TRANSPORTER PERMEASE PROTEIN SIAT"/>
    <property type="match status" value="1"/>
</dbReference>
<comment type="subunit">
    <text evidence="7">The complex comprises the extracytoplasmic solute receptor protein and the two transmembrane proteins.</text>
</comment>
<feature type="transmembrane region" description="Helical" evidence="7">
    <location>
        <begin position="36"/>
        <end position="58"/>
    </location>
</feature>
<dbReference type="NCBIfam" id="TIGR00786">
    <property type="entry name" value="dctM"/>
    <property type="match status" value="1"/>
</dbReference>
<evidence type="ECO:0000256" key="6">
    <source>
        <dbReference type="ARBA" id="ARBA00023136"/>
    </source>
</evidence>
<comment type="similarity">
    <text evidence="7">Belongs to the TRAP transporter large permease family.</text>
</comment>
<comment type="caution">
    <text evidence="9">The sequence shown here is derived from an EMBL/GenBank/DDBJ whole genome shotgun (WGS) entry which is preliminary data.</text>
</comment>
<accession>A0A930XX33</accession>
<keyword evidence="5 7" id="KW-1133">Transmembrane helix</keyword>
<evidence type="ECO:0000256" key="4">
    <source>
        <dbReference type="ARBA" id="ARBA00022692"/>
    </source>
</evidence>
<dbReference type="GO" id="GO:0005886">
    <property type="term" value="C:plasma membrane"/>
    <property type="evidence" value="ECO:0007669"/>
    <property type="project" value="UniProtKB-SubCell"/>
</dbReference>
<keyword evidence="2" id="KW-1003">Cell membrane</keyword>
<evidence type="ECO:0000313" key="9">
    <source>
        <dbReference type="EMBL" id="MBF2735697.1"/>
    </source>
</evidence>
<dbReference type="PIRSF" id="PIRSF006066">
    <property type="entry name" value="HI0050"/>
    <property type="match status" value="1"/>
</dbReference>
<keyword evidence="3 7" id="KW-0997">Cell inner membrane</keyword>
<dbReference type="PANTHER" id="PTHR33362">
    <property type="entry name" value="SIALIC ACID TRAP TRANSPORTER PERMEASE PROTEIN SIAT-RELATED"/>
    <property type="match status" value="1"/>
</dbReference>
<comment type="subcellular location">
    <subcellularLocation>
        <location evidence="1 7">Cell inner membrane</location>
        <topology evidence="1 7">Multi-pass membrane protein</topology>
    </subcellularLocation>
</comment>
<evidence type="ECO:0000256" key="3">
    <source>
        <dbReference type="ARBA" id="ARBA00022519"/>
    </source>
</evidence>
<proteinExistence type="inferred from homology"/>
<dbReference type="GO" id="GO:0022857">
    <property type="term" value="F:transmembrane transporter activity"/>
    <property type="evidence" value="ECO:0007669"/>
    <property type="project" value="UniProtKB-UniRule"/>
</dbReference>
<comment type="function">
    <text evidence="7">Part of the tripartite ATP-independent periplasmic (TRAP) transport system.</text>
</comment>
<evidence type="ECO:0000256" key="1">
    <source>
        <dbReference type="ARBA" id="ARBA00004429"/>
    </source>
</evidence>
<dbReference type="Pfam" id="PF06808">
    <property type="entry name" value="DctM"/>
    <property type="match status" value="1"/>
</dbReference>
<evidence type="ECO:0000313" key="10">
    <source>
        <dbReference type="Proteomes" id="UP000604381"/>
    </source>
</evidence>
<feature type="transmembrane region" description="Helical" evidence="7">
    <location>
        <begin position="288"/>
        <end position="310"/>
    </location>
</feature>
<feature type="transmembrane region" description="Helical" evidence="7">
    <location>
        <begin position="197"/>
        <end position="219"/>
    </location>
</feature>
<feature type="transmembrane region" description="Helical" evidence="7">
    <location>
        <begin position="342"/>
        <end position="369"/>
    </location>
</feature>
<dbReference type="Proteomes" id="UP000604381">
    <property type="component" value="Unassembled WGS sequence"/>
</dbReference>
<keyword evidence="10" id="KW-1185">Reference proteome</keyword>
<name>A0A930XX33_9GAMM</name>
<feature type="transmembrane region" description="Helical" evidence="7">
    <location>
        <begin position="256"/>
        <end position="276"/>
    </location>
</feature>
<keyword evidence="6 7" id="KW-0472">Membrane</keyword>
<evidence type="ECO:0000256" key="7">
    <source>
        <dbReference type="RuleBase" id="RU369079"/>
    </source>
</evidence>
<feature type="non-terminal residue" evidence="9">
    <location>
        <position position="411"/>
    </location>
</feature>
<sequence>MPLVFALPAAALIYLGITGSIPEMLVVQRVASGLESYILLAIPLFILTGNLFNAAGIARRIFDFAQVLVGHIRGSLGHVNVVASVIFSGMSGVAQADAAGLGAIEVREMKRHGFAPSFSAAVTAASSIIGPIIPPSGIMIIYAVLADVSVPDILLAGVVPGVLMSLVLMGVIYGLAVTGRITAPVLPRRGAGEVWRAFTRALPALLAPVLFIGGMLSGYATPTQLGALTATYAVILGFATGELTAAGLIRAVRSTVTTCGILVFIIAAAVPFSAILALEGVPQQMADLLLGFSDNVVLVLLAVNVALLLFGCVMDTTAILLIAVPVLVPAMAQLGVDPVHFGLVMVVNLLIGTLTPPFGVLLFVMMEVAKVNYRSIIRSLLPFYLPLIAFLLVLTFAPGLSLWLPGLVFGR</sequence>
<dbReference type="AlphaFoldDB" id="A0A930XX33"/>
<dbReference type="InterPro" id="IPR010656">
    <property type="entry name" value="DctM"/>
</dbReference>